<comment type="caution">
    <text evidence="1">The sequence shown here is derived from an EMBL/GenBank/DDBJ whole genome shotgun (WGS) entry which is preliminary data.</text>
</comment>
<sequence length="155" mass="16222">MTYKRGTIAGEALRMFQQFTTTPAGMFLNTLDLHNSAKMPKGASMALDHVKLKYVATMASAGIGVAIIKSLLNGEDPSVSNITDNVLNNGALLPYVDRLTKLITKGDMASVGGLIGPVPSMVTNLTASAVNLIASAVGYKDYKASDGGECNKSHS</sequence>
<name>A0A0F4VKA7_9HYPH</name>
<organism evidence="1 2">
    <name type="scientific">Candidatus Liberibacter solanacearum</name>
    <dbReference type="NCBI Taxonomy" id="556287"/>
    <lineage>
        <taxon>Bacteria</taxon>
        <taxon>Pseudomonadati</taxon>
        <taxon>Pseudomonadota</taxon>
        <taxon>Alphaproteobacteria</taxon>
        <taxon>Hyphomicrobiales</taxon>
        <taxon>Rhizobiaceae</taxon>
        <taxon>Liberibacter</taxon>
    </lineage>
</organism>
<dbReference type="EMBL" id="JMTK01000002">
    <property type="protein sequence ID" value="KJZ81916.1"/>
    <property type="molecule type" value="Genomic_DNA"/>
</dbReference>
<dbReference type="PATRIC" id="fig|556287.9.peg.671"/>
<proteinExistence type="predicted"/>
<keyword evidence="2" id="KW-1185">Reference proteome</keyword>
<protein>
    <submittedName>
        <fullName evidence="1">Uncharacterized protein</fullName>
    </submittedName>
</protein>
<dbReference type="Proteomes" id="UP000033731">
    <property type="component" value="Unassembled WGS sequence"/>
</dbReference>
<gene>
    <name evidence="1" type="ORF">DJ66_0646</name>
</gene>
<reference evidence="1 2" key="1">
    <citation type="journal article" date="2015" name="Phytopathology">
        <title>Genomes of Candidatus Liberibacter solanacearum haplotype A from New Zealand and the USA suggest significant genome plasticity in the species.</title>
        <authorList>
            <person name="Thompson S.M."/>
            <person name="Johnson C.P."/>
            <person name="Lu A.Y."/>
            <person name="Frampton R.A."/>
            <person name="Sullivan K.L."/>
            <person name="Fiers M.W."/>
            <person name="Crowhurst R.N."/>
            <person name="Pitman A.R."/>
            <person name="Scott I."/>
            <person name="Gudmestad N.C."/>
            <person name="Smith G.R."/>
        </authorList>
    </citation>
    <scope>NUCLEOTIDE SEQUENCE [LARGE SCALE GENOMIC DNA]</scope>
    <source>
        <strain evidence="1 2">LsoNZ1</strain>
    </source>
</reference>
<accession>A0A0F4VKA7</accession>
<evidence type="ECO:0000313" key="2">
    <source>
        <dbReference type="Proteomes" id="UP000033731"/>
    </source>
</evidence>
<dbReference type="AlphaFoldDB" id="A0A0F4VKA7"/>
<evidence type="ECO:0000313" key="1">
    <source>
        <dbReference type="EMBL" id="KJZ81916.1"/>
    </source>
</evidence>